<evidence type="ECO:0000313" key="3">
    <source>
        <dbReference type="Proteomes" id="UP000192247"/>
    </source>
</evidence>
<feature type="domain" description="Centriolar and ciliogenesis-associated protein HYLS1 C-terminal" evidence="1">
    <location>
        <begin position="234"/>
        <end position="279"/>
    </location>
</feature>
<dbReference type="InterPro" id="IPR027918">
    <property type="entry name" value="HYLS1_C_dom"/>
</dbReference>
<dbReference type="InParanoid" id="A0A1V9XG14"/>
<comment type="caution">
    <text evidence="2">The sequence shown here is derived from an EMBL/GenBank/DDBJ whole genome shotgun (WGS) entry which is preliminary data.</text>
</comment>
<dbReference type="Proteomes" id="UP000192247">
    <property type="component" value="Unassembled WGS sequence"/>
</dbReference>
<dbReference type="EMBL" id="MNPL01011717">
    <property type="protein sequence ID" value="OQR72470.1"/>
    <property type="molecule type" value="Genomic_DNA"/>
</dbReference>
<dbReference type="Pfam" id="PF15311">
    <property type="entry name" value="HYLS1_C"/>
    <property type="match status" value="1"/>
</dbReference>
<proteinExistence type="predicted"/>
<reference evidence="2 3" key="1">
    <citation type="journal article" date="2017" name="Gigascience">
        <title>Draft genome of the honey bee ectoparasitic mite, Tropilaelaps mercedesae, is shaped by the parasitic life history.</title>
        <authorList>
            <person name="Dong X."/>
            <person name="Armstrong S.D."/>
            <person name="Xia D."/>
            <person name="Makepeace B.L."/>
            <person name="Darby A.C."/>
            <person name="Kadowaki T."/>
        </authorList>
    </citation>
    <scope>NUCLEOTIDE SEQUENCE [LARGE SCALE GENOMIC DNA]</scope>
    <source>
        <strain evidence="2">Wuxi-XJTLU</strain>
    </source>
</reference>
<organism evidence="2 3">
    <name type="scientific">Tropilaelaps mercedesae</name>
    <dbReference type="NCBI Taxonomy" id="418985"/>
    <lineage>
        <taxon>Eukaryota</taxon>
        <taxon>Metazoa</taxon>
        <taxon>Ecdysozoa</taxon>
        <taxon>Arthropoda</taxon>
        <taxon>Chelicerata</taxon>
        <taxon>Arachnida</taxon>
        <taxon>Acari</taxon>
        <taxon>Parasitiformes</taxon>
        <taxon>Mesostigmata</taxon>
        <taxon>Gamasina</taxon>
        <taxon>Dermanyssoidea</taxon>
        <taxon>Laelapidae</taxon>
        <taxon>Tropilaelaps</taxon>
    </lineage>
</organism>
<evidence type="ECO:0000313" key="2">
    <source>
        <dbReference type="EMBL" id="OQR72470.1"/>
    </source>
</evidence>
<name>A0A1V9XG14_9ACAR</name>
<protein>
    <recommendedName>
        <fullName evidence="1">Centriolar and ciliogenesis-associated protein HYLS1 C-terminal domain-containing protein</fullName>
    </recommendedName>
</protein>
<keyword evidence="3" id="KW-1185">Reference proteome</keyword>
<sequence length="290" mass="32851">MIGQNEDSLQGFEGRLRNAISDLEGALLGIADEEIQLELKSKGYTALNETGFRPFKNAPKKAALNRTIEGNRNAISVNEAILHEGPSSEESLDFDVSVSSYFRLPRSGAYLLPENFLQLQQERSCIFQASQSFITDDLIGSDSEFLQPAGVNDGPVRQRCTTGASVRNLWSSTTIKKRPHHVPTPFEQSHLATSQPIGTNNKTFERFMRKKCSTQMDLISKCAGRSESVWVPTKPKCSPQERYQQYQKFWAKYPAPGQQPRKVLRWAVRNQMAQKEEPQKVSWWPEIRLS</sequence>
<dbReference type="OrthoDB" id="6343432at2759"/>
<dbReference type="AlphaFoldDB" id="A0A1V9XG14"/>
<gene>
    <name evidence="2" type="ORF">BIW11_10360</name>
</gene>
<evidence type="ECO:0000259" key="1">
    <source>
        <dbReference type="Pfam" id="PF15311"/>
    </source>
</evidence>
<accession>A0A1V9XG14</accession>